<dbReference type="InterPro" id="IPR002078">
    <property type="entry name" value="Sigma_54_int"/>
</dbReference>
<sequence length="128" mass="14616">MSEIKYSKKEAFKDIYPSIINELDIKEQAIDINGQSIYISIRHFSNRQTSYSIITGLNQESSLWQNSISKKSKLRGFSTTWSFDDIIGQSPAIRDVIKKAKLCARHELPIHILGDTGTGKELFRSEYS</sequence>
<organism evidence="2 3">
    <name type="scientific">Klebsiella michiganensis</name>
    <dbReference type="NCBI Taxonomy" id="1134687"/>
    <lineage>
        <taxon>Bacteria</taxon>
        <taxon>Pseudomonadati</taxon>
        <taxon>Pseudomonadota</taxon>
        <taxon>Gammaproteobacteria</taxon>
        <taxon>Enterobacterales</taxon>
        <taxon>Enterobacteriaceae</taxon>
        <taxon>Klebsiella/Raoultella group</taxon>
        <taxon>Klebsiella</taxon>
    </lineage>
</organism>
<dbReference type="InterPro" id="IPR027417">
    <property type="entry name" value="P-loop_NTPase"/>
</dbReference>
<dbReference type="AlphaFoldDB" id="A0A7H4PG22"/>
<dbReference type="GO" id="GO:0005524">
    <property type="term" value="F:ATP binding"/>
    <property type="evidence" value="ECO:0007669"/>
    <property type="project" value="InterPro"/>
</dbReference>
<reference evidence="2 3" key="1">
    <citation type="submission" date="2018-06" db="EMBL/GenBank/DDBJ databases">
        <authorList>
            <consortium name="Pathogen Informatics"/>
            <person name="Doyle S."/>
        </authorList>
    </citation>
    <scope>NUCLEOTIDE SEQUENCE [LARGE SCALE GENOMIC DNA]</scope>
    <source>
        <strain evidence="2 3">NCTC11685</strain>
    </source>
</reference>
<dbReference type="GO" id="GO:0006355">
    <property type="term" value="P:regulation of DNA-templated transcription"/>
    <property type="evidence" value="ECO:0007669"/>
    <property type="project" value="InterPro"/>
</dbReference>
<protein>
    <submittedName>
        <fullName evidence="2">Sigma-54 dependent transcriptional regulator</fullName>
    </submittedName>
</protein>
<proteinExistence type="predicted"/>
<dbReference type="EMBL" id="UGMS01000002">
    <property type="protein sequence ID" value="STW70971.1"/>
    <property type="molecule type" value="Genomic_DNA"/>
</dbReference>
<name>A0A7H4PG22_9ENTR</name>
<comment type="caution">
    <text evidence="2">The sequence shown here is derived from an EMBL/GenBank/DDBJ whole genome shotgun (WGS) entry which is preliminary data.</text>
</comment>
<gene>
    <name evidence="2" type="primary">tyrR_5</name>
    <name evidence="2" type="ORF">NCTC11685_04610</name>
</gene>
<evidence type="ECO:0000313" key="2">
    <source>
        <dbReference type="EMBL" id="STW70971.1"/>
    </source>
</evidence>
<dbReference type="Pfam" id="PF00158">
    <property type="entry name" value="Sigma54_activat"/>
    <property type="match status" value="1"/>
</dbReference>
<evidence type="ECO:0000313" key="3">
    <source>
        <dbReference type="Proteomes" id="UP000254863"/>
    </source>
</evidence>
<dbReference type="Proteomes" id="UP000254863">
    <property type="component" value="Unassembled WGS sequence"/>
</dbReference>
<dbReference type="SUPFAM" id="SSF52540">
    <property type="entry name" value="P-loop containing nucleoside triphosphate hydrolases"/>
    <property type="match status" value="1"/>
</dbReference>
<evidence type="ECO:0000259" key="1">
    <source>
        <dbReference type="Pfam" id="PF00158"/>
    </source>
</evidence>
<dbReference type="Gene3D" id="3.40.50.300">
    <property type="entry name" value="P-loop containing nucleotide triphosphate hydrolases"/>
    <property type="match status" value="1"/>
</dbReference>
<accession>A0A7H4PG22</accession>
<feature type="domain" description="Sigma-54 factor interaction" evidence="1">
    <location>
        <begin position="86"/>
        <end position="124"/>
    </location>
</feature>